<dbReference type="AlphaFoldDB" id="A0A7J8FJV6"/>
<feature type="region of interest" description="Disordered" evidence="1">
    <location>
        <begin position="90"/>
        <end position="128"/>
    </location>
</feature>
<evidence type="ECO:0000313" key="2">
    <source>
        <dbReference type="EMBL" id="KAF6447432.1"/>
    </source>
</evidence>
<evidence type="ECO:0000313" key="3">
    <source>
        <dbReference type="Proteomes" id="UP000593571"/>
    </source>
</evidence>
<evidence type="ECO:0000256" key="1">
    <source>
        <dbReference type="SAM" id="MobiDB-lite"/>
    </source>
</evidence>
<reference evidence="2 3" key="1">
    <citation type="journal article" date="2020" name="Nature">
        <title>Six reference-quality genomes reveal evolution of bat adaptations.</title>
        <authorList>
            <person name="Jebb D."/>
            <person name="Huang Z."/>
            <person name="Pippel M."/>
            <person name="Hughes G.M."/>
            <person name="Lavrichenko K."/>
            <person name="Devanna P."/>
            <person name="Winkler S."/>
            <person name="Jermiin L.S."/>
            <person name="Skirmuntt E.C."/>
            <person name="Katzourakis A."/>
            <person name="Burkitt-Gray L."/>
            <person name="Ray D.A."/>
            <person name="Sullivan K.A.M."/>
            <person name="Roscito J.G."/>
            <person name="Kirilenko B.M."/>
            <person name="Davalos L.M."/>
            <person name="Corthals A.P."/>
            <person name="Power M.L."/>
            <person name="Jones G."/>
            <person name="Ransome R.D."/>
            <person name="Dechmann D.K.N."/>
            <person name="Locatelli A.G."/>
            <person name="Puechmaille S.J."/>
            <person name="Fedrigo O."/>
            <person name="Jarvis E.D."/>
            <person name="Hiller M."/>
            <person name="Vernes S.C."/>
            <person name="Myers E.W."/>
            <person name="Teeling E.C."/>
        </authorList>
    </citation>
    <scope>NUCLEOTIDE SEQUENCE [LARGE SCALE GENOMIC DNA]</scope>
    <source>
        <strain evidence="2">MRouAeg1</strain>
        <tissue evidence="2">Muscle</tissue>
    </source>
</reference>
<comment type="caution">
    <text evidence="2">The sequence shown here is derived from an EMBL/GenBank/DDBJ whole genome shotgun (WGS) entry which is preliminary data.</text>
</comment>
<dbReference type="Proteomes" id="UP000593571">
    <property type="component" value="Unassembled WGS sequence"/>
</dbReference>
<proteinExistence type="predicted"/>
<dbReference type="EMBL" id="JACASE010000007">
    <property type="protein sequence ID" value="KAF6447432.1"/>
    <property type="molecule type" value="Genomic_DNA"/>
</dbReference>
<accession>A0A7J8FJV6</accession>
<gene>
    <name evidence="2" type="ORF">HJG63_011893</name>
</gene>
<feature type="compositionally biased region" description="Basic and acidic residues" evidence="1">
    <location>
        <begin position="92"/>
        <end position="104"/>
    </location>
</feature>
<sequence length="128" mass="14519">MSFQINFYLLRPVASDGDKITRENVAMEVTTPLQILQDDSSAPSSVGIFLRAGQRWLWVLSVTQIPYRPKGGVVPTLSCSRTPFCQLQNTELNRRDDPEDRFEAGHFLPQPSLSYRKSPGSQRKMPHL</sequence>
<name>A0A7J8FJV6_ROUAE</name>
<feature type="compositionally biased region" description="Polar residues" evidence="1">
    <location>
        <begin position="111"/>
        <end position="121"/>
    </location>
</feature>
<keyword evidence="3" id="KW-1185">Reference proteome</keyword>
<protein>
    <submittedName>
        <fullName evidence="2">Uncharacterized protein</fullName>
    </submittedName>
</protein>
<organism evidence="2 3">
    <name type="scientific">Rousettus aegyptiacus</name>
    <name type="common">Egyptian fruit bat</name>
    <name type="synonym">Pteropus aegyptiacus</name>
    <dbReference type="NCBI Taxonomy" id="9407"/>
    <lineage>
        <taxon>Eukaryota</taxon>
        <taxon>Metazoa</taxon>
        <taxon>Chordata</taxon>
        <taxon>Craniata</taxon>
        <taxon>Vertebrata</taxon>
        <taxon>Euteleostomi</taxon>
        <taxon>Mammalia</taxon>
        <taxon>Eutheria</taxon>
        <taxon>Laurasiatheria</taxon>
        <taxon>Chiroptera</taxon>
        <taxon>Yinpterochiroptera</taxon>
        <taxon>Pteropodoidea</taxon>
        <taxon>Pteropodidae</taxon>
        <taxon>Rousettinae</taxon>
        <taxon>Rousettus</taxon>
    </lineage>
</organism>